<gene>
    <name evidence="2" type="ORF">JKP88DRAFT_242667</name>
</gene>
<feature type="region of interest" description="Disordered" evidence="1">
    <location>
        <begin position="354"/>
        <end position="373"/>
    </location>
</feature>
<evidence type="ECO:0000313" key="2">
    <source>
        <dbReference type="EMBL" id="KAG5192795.1"/>
    </source>
</evidence>
<comment type="caution">
    <text evidence="2">The sequence shown here is derived from an EMBL/GenBank/DDBJ whole genome shotgun (WGS) entry which is preliminary data.</text>
</comment>
<dbReference type="AlphaFoldDB" id="A0A835ZFK6"/>
<evidence type="ECO:0000313" key="3">
    <source>
        <dbReference type="Proteomes" id="UP000664859"/>
    </source>
</evidence>
<reference evidence="2" key="1">
    <citation type="submission" date="2021-02" db="EMBL/GenBank/DDBJ databases">
        <title>First Annotated Genome of the Yellow-green Alga Tribonema minus.</title>
        <authorList>
            <person name="Mahan K.M."/>
        </authorList>
    </citation>
    <scope>NUCLEOTIDE SEQUENCE</scope>
    <source>
        <strain evidence="2">UTEX B ZZ1240</strain>
    </source>
</reference>
<keyword evidence="3" id="KW-1185">Reference proteome</keyword>
<dbReference type="Proteomes" id="UP000664859">
    <property type="component" value="Unassembled WGS sequence"/>
</dbReference>
<organism evidence="2 3">
    <name type="scientific">Tribonema minus</name>
    <dbReference type="NCBI Taxonomy" id="303371"/>
    <lineage>
        <taxon>Eukaryota</taxon>
        <taxon>Sar</taxon>
        <taxon>Stramenopiles</taxon>
        <taxon>Ochrophyta</taxon>
        <taxon>PX clade</taxon>
        <taxon>Xanthophyceae</taxon>
        <taxon>Tribonematales</taxon>
        <taxon>Tribonemataceae</taxon>
        <taxon>Tribonema</taxon>
    </lineage>
</organism>
<dbReference type="EMBL" id="JAFCMP010000002">
    <property type="protein sequence ID" value="KAG5192795.1"/>
    <property type="molecule type" value="Genomic_DNA"/>
</dbReference>
<proteinExistence type="predicted"/>
<sequence>MQLLKCSSNAAARAVLGAQFAPARLQHPKQSAGALRTGCGPVCQPNEPTSTDIIYNFNLSMNRPPSFYPQSHGERPQGRDGCYGCTRWLHTISLQIAAAARRAAGRRCTMKSDFMLSAGSRKVSARSRNGATPVVRRHSSECNDSNSDDCTVGAGRRPDRDKCNSGAYSGGVKHLDAVVVVVNLVSQSGACWNKDIENCTGTWMAFDLAARTKTDGKSGNATPSISFGISFDSSTLRQCANGEEITVTAPPVKSTSSGAESVPAGCCSDDISVMASIGDFSSLSLSSDSTTGTSTGTTILNESAGGRIWRRPGLAARRCADHRQRREICSNGQRHVSAASGPLGQCVVHVVADRRRRQMHHSSRHGVQRHRRR</sequence>
<protein>
    <submittedName>
        <fullName evidence="2">Uncharacterized protein</fullName>
    </submittedName>
</protein>
<accession>A0A835ZFK6</accession>
<evidence type="ECO:0000256" key="1">
    <source>
        <dbReference type="SAM" id="MobiDB-lite"/>
    </source>
</evidence>
<name>A0A835ZFK6_9STRA</name>